<organism evidence="1 2">
    <name type="scientific">Ustilaginoidea virens</name>
    <name type="common">Rice false smut fungus</name>
    <name type="synonym">Villosiclava virens</name>
    <dbReference type="NCBI Taxonomy" id="1159556"/>
    <lineage>
        <taxon>Eukaryota</taxon>
        <taxon>Fungi</taxon>
        <taxon>Dikarya</taxon>
        <taxon>Ascomycota</taxon>
        <taxon>Pezizomycotina</taxon>
        <taxon>Sordariomycetes</taxon>
        <taxon>Hypocreomycetidae</taxon>
        <taxon>Hypocreales</taxon>
        <taxon>Clavicipitaceae</taxon>
        <taxon>Ustilaginoidea</taxon>
    </lineage>
</organism>
<comment type="caution">
    <text evidence="1">The sequence shown here is derived from an EMBL/GenBank/DDBJ whole genome shotgun (WGS) entry which is preliminary data.</text>
</comment>
<proteinExistence type="predicted"/>
<reference evidence="2" key="1">
    <citation type="journal article" date="2016" name="Genome Announc.">
        <title>Genome sequence of Ustilaginoidea virens IPU010, a rice pathogenic fungus causing false smut.</title>
        <authorList>
            <person name="Kumagai T."/>
            <person name="Ishii T."/>
            <person name="Terai G."/>
            <person name="Umemura M."/>
            <person name="Machida M."/>
            <person name="Asai K."/>
        </authorList>
    </citation>
    <scope>NUCLEOTIDE SEQUENCE [LARGE SCALE GENOMIC DNA]</scope>
    <source>
        <strain evidence="2">IPU010</strain>
    </source>
</reference>
<gene>
    <name evidence="1" type="ORF">UVI_02050760</name>
</gene>
<evidence type="ECO:0000313" key="1">
    <source>
        <dbReference type="EMBL" id="GAO17592.1"/>
    </source>
</evidence>
<evidence type="ECO:0000313" key="2">
    <source>
        <dbReference type="Proteomes" id="UP000054053"/>
    </source>
</evidence>
<dbReference type="EMBL" id="BBTG02000037">
    <property type="protein sequence ID" value="GAO17592.1"/>
    <property type="molecule type" value="Genomic_DNA"/>
</dbReference>
<accession>A0A1B5L2B3</accession>
<dbReference type="AlphaFoldDB" id="A0A1B5L2B3"/>
<name>A0A1B5L2B3_USTVR</name>
<sequence length="84" mass="8036">MLLTSSVVAGVARLVNEAGVVGVGEEGLKLGNGNGQGPKGEPRVTGRPMHIASAASAAAAAAAAAAIVVDEMLSPRSGGEENGG</sequence>
<protein>
    <submittedName>
        <fullName evidence="1">Uncharacterized protein</fullName>
    </submittedName>
</protein>
<dbReference type="Proteomes" id="UP000054053">
    <property type="component" value="Unassembled WGS sequence"/>
</dbReference>